<evidence type="ECO:0000256" key="1">
    <source>
        <dbReference type="ARBA" id="ARBA00001946"/>
    </source>
</evidence>
<dbReference type="GO" id="GO:0000287">
    <property type="term" value="F:magnesium ion binding"/>
    <property type="evidence" value="ECO:0007669"/>
    <property type="project" value="UniProtKB-UniRule"/>
</dbReference>
<accession>A0A1H8V4Q6</accession>
<comment type="cofactor">
    <cofactor evidence="1 8">
        <name>Mg(2+)</name>
        <dbReference type="ChEBI" id="CHEBI:18420"/>
    </cofactor>
</comment>
<dbReference type="EC" id="3.1.-.-" evidence="8"/>
<dbReference type="SUPFAM" id="SSF88723">
    <property type="entry name" value="PIN domain-like"/>
    <property type="match status" value="1"/>
</dbReference>
<comment type="similarity">
    <text evidence="7 8">Belongs to the PINc/VapC protein family.</text>
</comment>
<gene>
    <name evidence="8" type="primary">vapC</name>
    <name evidence="10" type="ORF">SAMN05444123_10849</name>
</gene>
<keyword evidence="5 8" id="KW-0378">Hydrolase</keyword>
<keyword evidence="3 8" id="KW-0540">Nuclease</keyword>
<dbReference type="OrthoDB" id="7188375at2"/>
<keyword evidence="4 8" id="KW-0479">Metal-binding</keyword>
<feature type="domain" description="PIN" evidence="9">
    <location>
        <begin position="2"/>
        <end position="124"/>
    </location>
</feature>
<dbReference type="EMBL" id="FODT01000008">
    <property type="protein sequence ID" value="SEP10470.1"/>
    <property type="molecule type" value="Genomic_DNA"/>
</dbReference>
<dbReference type="InterPro" id="IPR022907">
    <property type="entry name" value="VapC_family"/>
</dbReference>
<dbReference type="Proteomes" id="UP000199615">
    <property type="component" value="Unassembled WGS sequence"/>
</dbReference>
<dbReference type="Pfam" id="PF01850">
    <property type="entry name" value="PIN"/>
    <property type="match status" value="1"/>
</dbReference>
<name>A0A1H8V4Q6_9BRAD</name>
<protein>
    <recommendedName>
        <fullName evidence="8">Ribonuclease VapC</fullName>
        <shortName evidence="8">RNase VapC</shortName>
        <ecNumber evidence="8">3.1.-.-</ecNumber>
    </recommendedName>
    <alternativeName>
        <fullName evidence="8">Toxin VapC</fullName>
    </alternativeName>
</protein>
<dbReference type="RefSeq" id="WP_011503479.1">
    <property type="nucleotide sequence ID" value="NZ_FODT01000008.1"/>
</dbReference>
<evidence type="ECO:0000259" key="9">
    <source>
        <dbReference type="Pfam" id="PF01850"/>
    </source>
</evidence>
<dbReference type="GO" id="GO:0090729">
    <property type="term" value="F:toxin activity"/>
    <property type="evidence" value="ECO:0007669"/>
    <property type="project" value="UniProtKB-KW"/>
</dbReference>
<evidence type="ECO:0000313" key="11">
    <source>
        <dbReference type="Proteomes" id="UP000199615"/>
    </source>
</evidence>
<keyword evidence="2 8" id="KW-1277">Toxin-antitoxin system</keyword>
<dbReference type="GO" id="GO:0004540">
    <property type="term" value="F:RNA nuclease activity"/>
    <property type="evidence" value="ECO:0007669"/>
    <property type="project" value="InterPro"/>
</dbReference>
<keyword evidence="6 8" id="KW-0460">Magnesium</keyword>
<dbReference type="CDD" id="cd18746">
    <property type="entry name" value="PIN_VapC4-5_FitB-like"/>
    <property type="match status" value="1"/>
</dbReference>
<sequence>MYLVDTNVISAGAPSRSASPALIAWMDHHSPQLYVSAVTVAEIGDGIAKARRQGATRKAADLDAWLDTLLHLYGERVLGFDVATARVAGMLSDRARGEGQSPGFADIIIAATALQHGLTILSRNLKHFEPLGVPALDPFATLPTAR</sequence>
<evidence type="ECO:0000256" key="2">
    <source>
        <dbReference type="ARBA" id="ARBA00022649"/>
    </source>
</evidence>
<reference evidence="11" key="1">
    <citation type="submission" date="2016-10" db="EMBL/GenBank/DDBJ databases">
        <authorList>
            <person name="Varghese N."/>
            <person name="Submissions S."/>
        </authorList>
    </citation>
    <scope>NUCLEOTIDE SEQUENCE [LARGE SCALE GENOMIC DNA]</scope>
    <source>
        <strain evidence="11">DSM 123</strain>
    </source>
</reference>
<feature type="binding site" evidence="8">
    <location>
        <position position="106"/>
    </location>
    <ligand>
        <name>Mg(2+)</name>
        <dbReference type="ChEBI" id="CHEBI:18420"/>
    </ligand>
</feature>
<dbReference type="InterPro" id="IPR050556">
    <property type="entry name" value="Type_II_TA_system_RNase"/>
</dbReference>
<evidence type="ECO:0000256" key="4">
    <source>
        <dbReference type="ARBA" id="ARBA00022723"/>
    </source>
</evidence>
<evidence type="ECO:0000256" key="5">
    <source>
        <dbReference type="ARBA" id="ARBA00022801"/>
    </source>
</evidence>
<evidence type="ECO:0000256" key="3">
    <source>
        <dbReference type="ARBA" id="ARBA00022722"/>
    </source>
</evidence>
<evidence type="ECO:0000313" key="10">
    <source>
        <dbReference type="EMBL" id="SEP10470.1"/>
    </source>
</evidence>
<evidence type="ECO:0000256" key="6">
    <source>
        <dbReference type="ARBA" id="ARBA00022842"/>
    </source>
</evidence>
<dbReference type="InterPro" id="IPR029060">
    <property type="entry name" value="PIN-like_dom_sf"/>
</dbReference>
<dbReference type="PANTHER" id="PTHR33653">
    <property type="entry name" value="RIBONUCLEASE VAPC2"/>
    <property type="match status" value="1"/>
</dbReference>
<comment type="function">
    <text evidence="8">Toxic component of a toxin-antitoxin (TA) system. An RNase.</text>
</comment>
<proteinExistence type="inferred from homology"/>
<keyword evidence="8" id="KW-0800">Toxin</keyword>
<evidence type="ECO:0000256" key="8">
    <source>
        <dbReference type="HAMAP-Rule" id="MF_00265"/>
    </source>
</evidence>
<dbReference type="GO" id="GO:0016787">
    <property type="term" value="F:hydrolase activity"/>
    <property type="evidence" value="ECO:0007669"/>
    <property type="project" value="UniProtKB-KW"/>
</dbReference>
<keyword evidence="11" id="KW-1185">Reference proteome</keyword>
<dbReference type="Gene3D" id="3.40.50.1010">
    <property type="entry name" value="5'-nuclease"/>
    <property type="match status" value="1"/>
</dbReference>
<dbReference type="HAMAP" id="MF_00265">
    <property type="entry name" value="VapC_Nob1"/>
    <property type="match status" value="1"/>
</dbReference>
<organism evidence="10 11">
    <name type="scientific">Rhodopseudomonas pseudopalustris</name>
    <dbReference type="NCBI Taxonomy" id="1513892"/>
    <lineage>
        <taxon>Bacteria</taxon>
        <taxon>Pseudomonadati</taxon>
        <taxon>Pseudomonadota</taxon>
        <taxon>Alphaproteobacteria</taxon>
        <taxon>Hyphomicrobiales</taxon>
        <taxon>Nitrobacteraceae</taxon>
        <taxon>Rhodopseudomonas</taxon>
    </lineage>
</organism>
<dbReference type="AlphaFoldDB" id="A0A1H8V4Q6"/>
<dbReference type="InterPro" id="IPR002716">
    <property type="entry name" value="PIN_dom"/>
</dbReference>
<feature type="binding site" evidence="8">
    <location>
        <position position="5"/>
    </location>
    <ligand>
        <name>Mg(2+)</name>
        <dbReference type="ChEBI" id="CHEBI:18420"/>
    </ligand>
</feature>
<dbReference type="PANTHER" id="PTHR33653:SF1">
    <property type="entry name" value="RIBONUCLEASE VAPC2"/>
    <property type="match status" value="1"/>
</dbReference>
<evidence type="ECO:0000256" key="7">
    <source>
        <dbReference type="ARBA" id="ARBA00038093"/>
    </source>
</evidence>